<feature type="chain" id="PRO_5047078707" description="DUF4252 domain-containing protein" evidence="1">
    <location>
        <begin position="20"/>
        <end position="155"/>
    </location>
</feature>
<proteinExistence type="predicted"/>
<reference evidence="2 3" key="1">
    <citation type="submission" date="2024-03" db="EMBL/GenBank/DDBJ databases">
        <authorList>
            <person name="Cao K."/>
        </authorList>
    </citation>
    <scope>NUCLEOTIDE SEQUENCE [LARGE SCALE GENOMIC DNA]</scope>
    <source>
        <strain evidence="2 3">MCCC 1K00696</strain>
    </source>
</reference>
<evidence type="ECO:0000256" key="1">
    <source>
        <dbReference type="SAM" id="SignalP"/>
    </source>
</evidence>
<dbReference type="EMBL" id="CP150496">
    <property type="protein sequence ID" value="WYW56276.1"/>
    <property type="molecule type" value="Genomic_DNA"/>
</dbReference>
<name>A0ABZ2TT05_9FLAO</name>
<evidence type="ECO:0008006" key="4">
    <source>
        <dbReference type="Google" id="ProtNLM"/>
    </source>
</evidence>
<dbReference type="Proteomes" id="UP001491088">
    <property type="component" value="Chromosome"/>
</dbReference>
<protein>
    <recommendedName>
        <fullName evidence="4">DUF4252 domain-containing protein</fullName>
    </recommendedName>
</protein>
<keyword evidence="1" id="KW-0732">Signal</keyword>
<evidence type="ECO:0000313" key="2">
    <source>
        <dbReference type="EMBL" id="WYW56276.1"/>
    </source>
</evidence>
<sequence>MKNLLLVTLLTLFSFNFYAQENNKKHSIFEIQKRKINIDIDTALFENFATNMYGSKNKDAVVIALYLPNSYEDQKLKIASKQNDKVWAEKSAYGKKVYTTNYEISKSDKRYVKSEYIISMQDSFCISLTTMLPVNALKTDKEMIKDIVKSVLKKN</sequence>
<dbReference type="RefSeq" id="WP_340934126.1">
    <property type="nucleotide sequence ID" value="NZ_CP150496.1"/>
</dbReference>
<keyword evidence="3" id="KW-1185">Reference proteome</keyword>
<accession>A0ABZ2TT05</accession>
<feature type="signal peptide" evidence="1">
    <location>
        <begin position="1"/>
        <end position="19"/>
    </location>
</feature>
<organism evidence="2 3">
    <name type="scientific">Polaribacter marinaquae</name>
    <dbReference type="NCBI Taxonomy" id="1642819"/>
    <lineage>
        <taxon>Bacteria</taxon>
        <taxon>Pseudomonadati</taxon>
        <taxon>Bacteroidota</taxon>
        <taxon>Flavobacteriia</taxon>
        <taxon>Flavobacteriales</taxon>
        <taxon>Flavobacteriaceae</taxon>
    </lineage>
</organism>
<gene>
    <name evidence="2" type="ORF">WG950_03220</name>
</gene>
<evidence type="ECO:0000313" key="3">
    <source>
        <dbReference type="Proteomes" id="UP001491088"/>
    </source>
</evidence>